<evidence type="ECO:0000256" key="5">
    <source>
        <dbReference type="ARBA" id="ARBA00023002"/>
    </source>
</evidence>
<comment type="similarity">
    <text evidence="2 6">Belongs to the acyl-CoA dehydrogenase family.</text>
</comment>
<evidence type="ECO:0000256" key="6">
    <source>
        <dbReference type="RuleBase" id="RU362125"/>
    </source>
</evidence>
<dbReference type="Gene3D" id="1.10.540.10">
    <property type="entry name" value="Acyl-CoA dehydrogenase/oxidase, N-terminal domain"/>
    <property type="match status" value="1"/>
</dbReference>
<dbReference type="Pfam" id="PF00441">
    <property type="entry name" value="Acyl-CoA_dh_1"/>
    <property type="match status" value="1"/>
</dbReference>
<keyword evidence="11" id="KW-1185">Reference proteome</keyword>
<comment type="caution">
    <text evidence="10">The sequence shown here is derived from an EMBL/GenBank/DDBJ whole genome shotgun (WGS) entry which is preliminary data.</text>
</comment>
<keyword evidence="3 6" id="KW-0285">Flavoprotein</keyword>
<dbReference type="PANTHER" id="PTHR43292:SF3">
    <property type="entry name" value="ACYL-COA DEHYDROGENASE FADE29"/>
    <property type="match status" value="1"/>
</dbReference>
<dbReference type="InterPro" id="IPR036250">
    <property type="entry name" value="AcylCo_DH-like_C"/>
</dbReference>
<evidence type="ECO:0000313" key="11">
    <source>
        <dbReference type="Proteomes" id="UP000248764"/>
    </source>
</evidence>
<name>A0A2W2C2D4_9ACTN</name>
<dbReference type="AlphaFoldDB" id="A0A2W2C2D4"/>
<proteinExistence type="inferred from homology"/>
<evidence type="ECO:0000259" key="7">
    <source>
        <dbReference type="Pfam" id="PF00441"/>
    </source>
</evidence>
<evidence type="ECO:0000313" key="10">
    <source>
        <dbReference type="EMBL" id="PZF82349.1"/>
    </source>
</evidence>
<dbReference type="Proteomes" id="UP000248764">
    <property type="component" value="Unassembled WGS sequence"/>
</dbReference>
<dbReference type="InterPro" id="IPR046373">
    <property type="entry name" value="Acyl-CoA_Oxase/DH_mid-dom_sf"/>
</dbReference>
<dbReference type="GO" id="GO:0005886">
    <property type="term" value="C:plasma membrane"/>
    <property type="evidence" value="ECO:0007669"/>
    <property type="project" value="TreeGrafter"/>
</dbReference>
<dbReference type="PANTHER" id="PTHR43292">
    <property type="entry name" value="ACYL-COA DEHYDROGENASE"/>
    <property type="match status" value="1"/>
</dbReference>
<evidence type="ECO:0000256" key="1">
    <source>
        <dbReference type="ARBA" id="ARBA00001974"/>
    </source>
</evidence>
<dbReference type="Pfam" id="PF02770">
    <property type="entry name" value="Acyl-CoA_dh_M"/>
    <property type="match status" value="1"/>
</dbReference>
<protein>
    <submittedName>
        <fullName evidence="10">Acyl-CoA dehydrogenase</fullName>
    </submittedName>
</protein>
<keyword evidence="5 6" id="KW-0560">Oxidoreductase</keyword>
<reference evidence="10 11" key="1">
    <citation type="submission" date="2018-01" db="EMBL/GenBank/DDBJ databases">
        <title>Draft genome sequence of Jiangella sp. GTF31.</title>
        <authorList>
            <person name="Sahin N."/>
            <person name="Ay H."/>
            <person name="Saygin H."/>
        </authorList>
    </citation>
    <scope>NUCLEOTIDE SEQUENCE [LARGE SCALE GENOMIC DNA]</scope>
    <source>
        <strain evidence="10 11">GTF31</strain>
    </source>
</reference>
<dbReference type="EMBL" id="POTW01000040">
    <property type="protein sequence ID" value="PZF82349.1"/>
    <property type="molecule type" value="Genomic_DNA"/>
</dbReference>
<dbReference type="Gene3D" id="1.20.140.10">
    <property type="entry name" value="Butyryl-CoA Dehydrogenase, subunit A, domain 3"/>
    <property type="match status" value="1"/>
</dbReference>
<dbReference type="SUPFAM" id="SSF47203">
    <property type="entry name" value="Acyl-CoA dehydrogenase C-terminal domain-like"/>
    <property type="match status" value="1"/>
</dbReference>
<dbReference type="InterPro" id="IPR052161">
    <property type="entry name" value="Mycobact_Acyl-CoA_DH"/>
</dbReference>
<dbReference type="Gene3D" id="2.40.110.10">
    <property type="entry name" value="Butyryl-CoA Dehydrogenase, subunit A, domain 2"/>
    <property type="match status" value="1"/>
</dbReference>
<keyword evidence="4 6" id="KW-0274">FAD</keyword>
<dbReference type="InterPro" id="IPR037069">
    <property type="entry name" value="AcylCoA_DH/ox_N_sf"/>
</dbReference>
<dbReference type="InterPro" id="IPR006091">
    <property type="entry name" value="Acyl-CoA_Oxase/DH_mid-dom"/>
</dbReference>
<feature type="domain" description="Acyl-CoA oxidase/dehydrogenase middle" evidence="8">
    <location>
        <begin position="139"/>
        <end position="233"/>
    </location>
</feature>
<organism evidence="10 11">
    <name type="scientific">Jiangella anatolica</name>
    <dbReference type="NCBI Taxonomy" id="2670374"/>
    <lineage>
        <taxon>Bacteria</taxon>
        <taxon>Bacillati</taxon>
        <taxon>Actinomycetota</taxon>
        <taxon>Actinomycetes</taxon>
        <taxon>Jiangellales</taxon>
        <taxon>Jiangellaceae</taxon>
        <taxon>Jiangella</taxon>
    </lineage>
</organism>
<evidence type="ECO:0000259" key="9">
    <source>
        <dbReference type="Pfam" id="PF02771"/>
    </source>
</evidence>
<dbReference type="InterPro" id="IPR009075">
    <property type="entry name" value="AcylCo_DH/oxidase_C"/>
</dbReference>
<gene>
    <name evidence="10" type="ORF">C1I92_17125</name>
</gene>
<dbReference type="SUPFAM" id="SSF56645">
    <property type="entry name" value="Acyl-CoA dehydrogenase NM domain-like"/>
    <property type="match status" value="1"/>
</dbReference>
<comment type="cofactor">
    <cofactor evidence="1 6">
        <name>FAD</name>
        <dbReference type="ChEBI" id="CHEBI:57692"/>
    </cofactor>
</comment>
<feature type="domain" description="Acyl-CoA dehydrogenase/oxidase C-terminal" evidence="7">
    <location>
        <begin position="245"/>
        <end position="397"/>
    </location>
</feature>
<dbReference type="InterPro" id="IPR009100">
    <property type="entry name" value="AcylCoA_DH/oxidase_NM_dom_sf"/>
</dbReference>
<sequence>MNSFATLPLPDFRKAVRSWIAEHAPQGLAEVHDWNRPVIGAMDTEPFDRAERHPLYREWERRLLAAGLVCPQWPVEYGGSGWTPDRAAAFVEECHRAGVPRVTRHMGEDLVAPALLAHGTEEQKAYFLPRIRTGEHRYCQGFSEPDSGSDLASLRTRGRVDGDRVVVSGQKTWTSLAELATHMFTLCRTEPGSSRHRGISYVLIELDDPGVQIRPIPQITGRSEFCEVFLDEVPAPLFNVVGGLGDGWRVAMTTLGAERGGKASTQRLGFEREVTDLLRLLTDQGRMRDPLVRRQLALALGQVEVMRMQGDRVLAGVMSGRLDRGLDPSTGKLMWSEFQRELGDLLARVLGPEFVVRPDGAGFPLDEWQDLFLASRADTIYAGTSQIQRNLIAERVLGLPRGEH</sequence>
<evidence type="ECO:0000256" key="3">
    <source>
        <dbReference type="ARBA" id="ARBA00022630"/>
    </source>
</evidence>
<feature type="domain" description="Acyl-CoA dehydrogenase/oxidase N-terminal" evidence="9">
    <location>
        <begin position="47"/>
        <end position="135"/>
    </location>
</feature>
<dbReference type="GO" id="GO:0050660">
    <property type="term" value="F:flavin adenine dinucleotide binding"/>
    <property type="evidence" value="ECO:0007669"/>
    <property type="project" value="InterPro"/>
</dbReference>
<dbReference type="Pfam" id="PF02771">
    <property type="entry name" value="Acyl-CoA_dh_N"/>
    <property type="match status" value="1"/>
</dbReference>
<evidence type="ECO:0000259" key="8">
    <source>
        <dbReference type="Pfam" id="PF02770"/>
    </source>
</evidence>
<evidence type="ECO:0000256" key="4">
    <source>
        <dbReference type="ARBA" id="ARBA00022827"/>
    </source>
</evidence>
<dbReference type="InterPro" id="IPR013786">
    <property type="entry name" value="AcylCoA_DH/ox_N"/>
</dbReference>
<evidence type="ECO:0000256" key="2">
    <source>
        <dbReference type="ARBA" id="ARBA00009347"/>
    </source>
</evidence>
<dbReference type="GO" id="GO:0016627">
    <property type="term" value="F:oxidoreductase activity, acting on the CH-CH group of donors"/>
    <property type="evidence" value="ECO:0007669"/>
    <property type="project" value="InterPro"/>
</dbReference>
<accession>A0A2W2C2D4</accession>